<protein>
    <recommendedName>
        <fullName evidence="1">F-box domain-containing protein</fullName>
    </recommendedName>
</protein>
<dbReference type="InterPro" id="IPR036047">
    <property type="entry name" value="F-box-like_dom_sf"/>
</dbReference>
<dbReference type="Pfam" id="PF00646">
    <property type="entry name" value="F-box"/>
    <property type="match status" value="1"/>
</dbReference>
<dbReference type="InterPro" id="IPR001810">
    <property type="entry name" value="F-box_dom"/>
</dbReference>
<dbReference type="PANTHER" id="PTHR34098:SF1">
    <property type="entry name" value="F-BOX ONLY PROTEIN 47"/>
    <property type="match status" value="1"/>
</dbReference>
<reference evidence="2" key="2">
    <citation type="submission" date="2023-05" db="EMBL/GenBank/DDBJ databases">
        <authorList>
            <consortium name="Lawrence Berkeley National Laboratory"/>
            <person name="Steindorff A."/>
            <person name="Hensen N."/>
            <person name="Bonometti L."/>
            <person name="Westerberg I."/>
            <person name="Brannstrom I.O."/>
            <person name="Guillou S."/>
            <person name="Cros-Aarteil S."/>
            <person name="Calhoun S."/>
            <person name="Haridas S."/>
            <person name="Kuo A."/>
            <person name="Mondo S."/>
            <person name="Pangilinan J."/>
            <person name="Riley R."/>
            <person name="Labutti K."/>
            <person name="Andreopoulos B."/>
            <person name="Lipzen A."/>
            <person name="Chen C."/>
            <person name="Yanf M."/>
            <person name="Daum C."/>
            <person name="Ng V."/>
            <person name="Clum A."/>
            <person name="Ohm R."/>
            <person name="Martin F."/>
            <person name="Silar P."/>
            <person name="Natvig D."/>
            <person name="Lalanne C."/>
            <person name="Gautier V."/>
            <person name="Ament-Velasquez S.L."/>
            <person name="Kruys A."/>
            <person name="Hutchinson M.I."/>
            <person name="Powell A.J."/>
            <person name="Barry K."/>
            <person name="Miller A.N."/>
            <person name="Grigoriev I.V."/>
            <person name="Debuchy R."/>
            <person name="Gladieux P."/>
            <person name="Thoren M.H."/>
            <person name="Johannesson H."/>
        </authorList>
    </citation>
    <scope>NUCLEOTIDE SEQUENCE</scope>
    <source>
        <strain evidence="2">CBS 731.68</strain>
    </source>
</reference>
<dbReference type="Proteomes" id="UP001302602">
    <property type="component" value="Unassembled WGS sequence"/>
</dbReference>
<sequence length="660" mass="74871">MAPFPLPYELISFVVQHLDLADIRNLSFSCKRFQYLLYEANITKLLLETKAPYSTEAREARVTKNYPSALRRLLKRRHAIASVAPYLVAVVGLAHEWIYENGVLCYLTGLELRILHLHRSEKFELVVDMSRFLHDVFNDSCTRHKFDLQLLYYSHDIVSCLYTSPSGQPGCTATHWLLVFNPLEGRFISVRALESISDLFVRNNHRFLYYGITADDDDDRGHEHWEIHGFDIAAEEWLNHPLHILECIGNDIGYTVCFEILDDHFYGISNQTSLTEEEIEWESRYNCFRFPLARDGFRRREDPPSHGDQLWRREHNEGPIDDRWTSLFLLRDEATGHLQAVESRREWLYGRISGRRTYYTTPIRFDPDKRSKKHHPMDNTTPRYILAKVQQSAAAKSRARNPHAVHPGDDHSVVDAVLSKCPIRAYYPSSQTSIDVVDVSTSFDPADRRFRLRGNTRRLWTPDEIAQRKCSPAAEGAQDPDGLLRRIDNLYKSEYGLLWPPEQDPSAPNAALSDLHAILNPPGHLCGGAQGSWDERSMVYSTGATAEGLKALVFISWDPSIYLAGTAPYPGDMSFGRAGDWTDGRSTAGFAPPPAAKAAGGGKGKGIDTAENYPPLQYDATSRFTPENPVVGGDAARPASWRSIEPAQYLTISRAYHFAR</sequence>
<dbReference type="SUPFAM" id="SSF81383">
    <property type="entry name" value="F-box domain"/>
    <property type="match status" value="1"/>
</dbReference>
<reference evidence="2" key="1">
    <citation type="journal article" date="2023" name="Mol. Phylogenet. Evol.">
        <title>Genome-scale phylogeny and comparative genomics of the fungal order Sordariales.</title>
        <authorList>
            <person name="Hensen N."/>
            <person name="Bonometti L."/>
            <person name="Westerberg I."/>
            <person name="Brannstrom I.O."/>
            <person name="Guillou S."/>
            <person name="Cros-Aarteil S."/>
            <person name="Calhoun S."/>
            <person name="Haridas S."/>
            <person name="Kuo A."/>
            <person name="Mondo S."/>
            <person name="Pangilinan J."/>
            <person name="Riley R."/>
            <person name="LaButti K."/>
            <person name="Andreopoulos B."/>
            <person name="Lipzen A."/>
            <person name="Chen C."/>
            <person name="Yan M."/>
            <person name="Daum C."/>
            <person name="Ng V."/>
            <person name="Clum A."/>
            <person name="Steindorff A."/>
            <person name="Ohm R.A."/>
            <person name="Martin F."/>
            <person name="Silar P."/>
            <person name="Natvig D.O."/>
            <person name="Lalanne C."/>
            <person name="Gautier V."/>
            <person name="Ament-Velasquez S.L."/>
            <person name="Kruys A."/>
            <person name="Hutchinson M.I."/>
            <person name="Powell A.J."/>
            <person name="Barry K."/>
            <person name="Miller A.N."/>
            <person name="Grigoriev I.V."/>
            <person name="Debuchy R."/>
            <person name="Gladieux P."/>
            <person name="Hiltunen Thoren M."/>
            <person name="Johannesson H."/>
        </authorList>
    </citation>
    <scope>NUCLEOTIDE SEQUENCE</scope>
    <source>
        <strain evidence="2">CBS 731.68</strain>
    </source>
</reference>
<gene>
    <name evidence="2" type="ORF">N657DRAFT_575625</name>
</gene>
<dbReference type="InterPro" id="IPR038946">
    <property type="entry name" value="FBXO47"/>
</dbReference>
<dbReference type="RefSeq" id="XP_062646260.1">
    <property type="nucleotide sequence ID" value="XM_062789116.1"/>
</dbReference>
<feature type="domain" description="F-box" evidence="1">
    <location>
        <begin position="1"/>
        <end position="46"/>
    </location>
</feature>
<accession>A0AAN6TXR5</accession>
<organism evidence="2 3">
    <name type="scientific">Parathielavia appendiculata</name>
    <dbReference type="NCBI Taxonomy" id="2587402"/>
    <lineage>
        <taxon>Eukaryota</taxon>
        <taxon>Fungi</taxon>
        <taxon>Dikarya</taxon>
        <taxon>Ascomycota</taxon>
        <taxon>Pezizomycotina</taxon>
        <taxon>Sordariomycetes</taxon>
        <taxon>Sordariomycetidae</taxon>
        <taxon>Sordariales</taxon>
        <taxon>Chaetomiaceae</taxon>
        <taxon>Parathielavia</taxon>
    </lineage>
</organism>
<name>A0AAN6TXR5_9PEZI</name>
<dbReference type="PANTHER" id="PTHR34098">
    <property type="entry name" value="F-BOX ONLY PROTEIN 47"/>
    <property type="match status" value="1"/>
</dbReference>
<evidence type="ECO:0000259" key="1">
    <source>
        <dbReference type="PROSITE" id="PS50181"/>
    </source>
</evidence>
<evidence type="ECO:0000313" key="3">
    <source>
        <dbReference type="Proteomes" id="UP001302602"/>
    </source>
</evidence>
<dbReference type="GeneID" id="87825886"/>
<evidence type="ECO:0000313" key="2">
    <source>
        <dbReference type="EMBL" id="KAK4122489.1"/>
    </source>
</evidence>
<proteinExistence type="predicted"/>
<dbReference type="EMBL" id="MU853231">
    <property type="protein sequence ID" value="KAK4122489.1"/>
    <property type="molecule type" value="Genomic_DNA"/>
</dbReference>
<comment type="caution">
    <text evidence="2">The sequence shown here is derived from an EMBL/GenBank/DDBJ whole genome shotgun (WGS) entry which is preliminary data.</text>
</comment>
<dbReference type="AlphaFoldDB" id="A0AAN6TXR5"/>
<keyword evidence="3" id="KW-1185">Reference proteome</keyword>
<dbReference type="PROSITE" id="PS50181">
    <property type="entry name" value="FBOX"/>
    <property type="match status" value="1"/>
</dbReference>